<dbReference type="SUPFAM" id="SSF47203">
    <property type="entry name" value="Acyl-CoA dehydrogenase C-terminal domain-like"/>
    <property type="match status" value="1"/>
</dbReference>
<name>A0A1E3REX2_MYCFV</name>
<evidence type="ECO:0000259" key="9">
    <source>
        <dbReference type="Pfam" id="PF02771"/>
    </source>
</evidence>
<organism evidence="10 11">
    <name type="scientific">Mycolicibacterium flavescens</name>
    <name type="common">Mycobacterium flavescens</name>
    <dbReference type="NCBI Taxonomy" id="1776"/>
    <lineage>
        <taxon>Bacteria</taxon>
        <taxon>Bacillati</taxon>
        <taxon>Actinomycetota</taxon>
        <taxon>Actinomycetes</taxon>
        <taxon>Mycobacteriales</taxon>
        <taxon>Mycobacteriaceae</taxon>
        <taxon>Mycolicibacterium</taxon>
    </lineage>
</organism>
<dbReference type="Gene3D" id="1.20.140.10">
    <property type="entry name" value="Butyryl-CoA Dehydrogenase, subunit A, domain 3"/>
    <property type="match status" value="1"/>
</dbReference>
<dbReference type="InterPro" id="IPR046373">
    <property type="entry name" value="Acyl-CoA_Oxase/DH_mid-dom_sf"/>
</dbReference>
<feature type="domain" description="Acyl-CoA dehydrogenase/oxidase C-terminal" evidence="7">
    <location>
        <begin position="219"/>
        <end position="365"/>
    </location>
</feature>
<keyword evidence="4 6" id="KW-0274">FAD</keyword>
<evidence type="ECO:0000256" key="6">
    <source>
        <dbReference type="RuleBase" id="RU362125"/>
    </source>
</evidence>
<evidence type="ECO:0000256" key="3">
    <source>
        <dbReference type="ARBA" id="ARBA00022630"/>
    </source>
</evidence>
<evidence type="ECO:0000256" key="1">
    <source>
        <dbReference type="ARBA" id="ARBA00001974"/>
    </source>
</evidence>
<evidence type="ECO:0000256" key="5">
    <source>
        <dbReference type="ARBA" id="ARBA00023002"/>
    </source>
</evidence>
<dbReference type="PANTHER" id="PTHR43884">
    <property type="entry name" value="ACYL-COA DEHYDROGENASE"/>
    <property type="match status" value="1"/>
</dbReference>
<dbReference type="Gene3D" id="2.40.110.10">
    <property type="entry name" value="Butyryl-CoA Dehydrogenase, subunit A, domain 2"/>
    <property type="match status" value="1"/>
</dbReference>
<dbReference type="OrthoDB" id="8677713at2"/>
<dbReference type="CDD" id="cd00567">
    <property type="entry name" value="ACAD"/>
    <property type="match status" value="1"/>
</dbReference>
<evidence type="ECO:0000256" key="4">
    <source>
        <dbReference type="ARBA" id="ARBA00022827"/>
    </source>
</evidence>
<comment type="cofactor">
    <cofactor evidence="1 6">
        <name>FAD</name>
        <dbReference type="ChEBI" id="CHEBI:57692"/>
    </cofactor>
</comment>
<keyword evidence="3 6" id="KW-0285">Flavoprotein</keyword>
<dbReference type="RefSeq" id="WP_069415724.1">
    <property type="nucleotide sequence ID" value="NZ_JACKUL010000028.1"/>
</dbReference>
<dbReference type="InterPro" id="IPR009075">
    <property type="entry name" value="AcylCo_DH/oxidase_C"/>
</dbReference>
<proteinExistence type="inferred from homology"/>
<dbReference type="GO" id="GO:0050660">
    <property type="term" value="F:flavin adenine dinucleotide binding"/>
    <property type="evidence" value="ECO:0007669"/>
    <property type="project" value="InterPro"/>
</dbReference>
<dbReference type="AlphaFoldDB" id="A0A1E3REX2"/>
<dbReference type="GO" id="GO:0003995">
    <property type="term" value="F:acyl-CoA dehydrogenase activity"/>
    <property type="evidence" value="ECO:0007669"/>
    <property type="project" value="TreeGrafter"/>
</dbReference>
<accession>A0A1E3REX2</accession>
<dbReference type="Pfam" id="PF02771">
    <property type="entry name" value="Acyl-CoA_dh_N"/>
    <property type="match status" value="1"/>
</dbReference>
<comment type="similarity">
    <text evidence="2 6">Belongs to the acyl-CoA dehydrogenase family.</text>
</comment>
<evidence type="ECO:0000259" key="7">
    <source>
        <dbReference type="Pfam" id="PF00441"/>
    </source>
</evidence>
<keyword evidence="5 6" id="KW-0560">Oxidoreductase</keyword>
<dbReference type="STRING" id="1776.BHQ18_21795"/>
<evidence type="ECO:0000256" key="2">
    <source>
        <dbReference type="ARBA" id="ARBA00009347"/>
    </source>
</evidence>
<feature type="domain" description="Acyl-CoA oxidase/dehydrogenase middle" evidence="8">
    <location>
        <begin position="124"/>
        <end position="194"/>
    </location>
</feature>
<evidence type="ECO:0000313" key="11">
    <source>
        <dbReference type="Proteomes" id="UP000094053"/>
    </source>
</evidence>
<dbReference type="Pfam" id="PF00441">
    <property type="entry name" value="Acyl-CoA_dh_1"/>
    <property type="match status" value="1"/>
</dbReference>
<dbReference type="Pfam" id="PF02770">
    <property type="entry name" value="Acyl-CoA_dh_M"/>
    <property type="match status" value="1"/>
</dbReference>
<evidence type="ECO:0000313" key="10">
    <source>
        <dbReference type="EMBL" id="ODQ87937.1"/>
    </source>
</evidence>
<evidence type="ECO:0000259" key="8">
    <source>
        <dbReference type="Pfam" id="PF02770"/>
    </source>
</evidence>
<protein>
    <submittedName>
        <fullName evidence="10">Acyl-CoA dehydrogenase</fullName>
    </submittedName>
</protein>
<dbReference type="InterPro" id="IPR006091">
    <property type="entry name" value="Acyl-CoA_Oxase/DH_mid-dom"/>
</dbReference>
<keyword evidence="11" id="KW-1185">Reference proteome</keyword>
<dbReference type="InterPro" id="IPR037069">
    <property type="entry name" value="AcylCoA_DH/ox_N_sf"/>
</dbReference>
<dbReference type="InterPro" id="IPR013786">
    <property type="entry name" value="AcylCoA_DH/ox_N"/>
</dbReference>
<gene>
    <name evidence="10" type="ORF">BHQ18_21795</name>
</gene>
<reference evidence="11" key="1">
    <citation type="submission" date="2016-09" db="EMBL/GenBank/DDBJ databases">
        <authorList>
            <person name="Greninger A.L."/>
            <person name="Jerome K.R."/>
            <person name="Mcnair B."/>
            <person name="Wallis C."/>
            <person name="Fang F."/>
        </authorList>
    </citation>
    <scope>NUCLEOTIDE SEQUENCE [LARGE SCALE GENOMIC DNA]</scope>
    <source>
        <strain evidence="11">M6</strain>
    </source>
</reference>
<dbReference type="InterPro" id="IPR009100">
    <property type="entry name" value="AcylCoA_DH/oxidase_NM_dom_sf"/>
</dbReference>
<dbReference type="Proteomes" id="UP000094053">
    <property type="component" value="Unassembled WGS sequence"/>
</dbReference>
<dbReference type="EMBL" id="MIHA01000018">
    <property type="protein sequence ID" value="ODQ87937.1"/>
    <property type="molecule type" value="Genomic_DNA"/>
</dbReference>
<comment type="caution">
    <text evidence="10">The sequence shown here is derived from an EMBL/GenBank/DDBJ whole genome shotgun (WGS) entry which is preliminary data.</text>
</comment>
<dbReference type="InterPro" id="IPR036250">
    <property type="entry name" value="AcylCo_DH-like_C"/>
</dbReference>
<dbReference type="Gene3D" id="1.10.540.10">
    <property type="entry name" value="Acyl-CoA dehydrogenase/oxidase, N-terminal domain"/>
    <property type="match status" value="1"/>
</dbReference>
<dbReference type="SUPFAM" id="SSF56645">
    <property type="entry name" value="Acyl-CoA dehydrogenase NM domain-like"/>
    <property type="match status" value="1"/>
</dbReference>
<feature type="domain" description="Acyl-CoA dehydrogenase/oxidase N-terminal" evidence="9">
    <location>
        <begin position="6"/>
        <end position="118"/>
    </location>
</feature>
<dbReference type="PANTHER" id="PTHR43884:SF20">
    <property type="entry name" value="ACYL-COA DEHYDROGENASE FADE28"/>
    <property type="match status" value="1"/>
</dbReference>
<sequence length="373" mass="39141">MSLITTDEQEALRDVMRGFLQKYSTEATVRTVMDTDAGYDPDAWRTAAEQIGVQSLTIPEEIGGGGYGFAELAIVMEEAGRTLFPAPLLSTAVLATTALLAVDTPVAHEYLGRIAGGELIATVAVAEKALHWDPSDIATSADQDGGAWRLTGSKPYVLDGAQAGVLLVAARTAAGVSLFAVEAGAPGLAVTPLESMDRTRRFAAVGFDGTPATLLGEDGAGWDVVARVYDQALTALACEQVGAAQAALDMTVEYLNVRHQFGRPIGSFQAIKHRCADLLVEVESARSAAAYASAAVASGADDASVAASIAKVYCSQAFYHVAAECIQMHGGIGFTWEHPAHLYFKRAKSAEALFGWPAEHRDRIAGLIGLTPA</sequence>